<dbReference type="PANTHER" id="PTHR14390">
    <property type="entry name" value="G PATCH DOMAIN CONTAINING PROTEIN 3"/>
    <property type="match status" value="1"/>
</dbReference>
<feature type="region of interest" description="Disordered" evidence="1">
    <location>
        <begin position="29"/>
        <end position="115"/>
    </location>
</feature>
<dbReference type="GO" id="GO:0032480">
    <property type="term" value="P:negative regulation of type I interferon production"/>
    <property type="evidence" value="ECO:0007669"/>
    <property type="project" value="InterPro"/>
</dbReference>
<dbReference type="GO" id="GO:0045893">
    <property type="term" value="P:positive regulation of DNA-templated transcription"/>
    <property type="evidence" value="ECO:0007669"/>
    <property type="project" value="TreeGrafter"/>
</dbReference>
<organism evidence="2 3">
    <name type="scientific">Coregonus suidteri</name>
    <dbReference type="NCBI Taxonomy" id="861788"/>
    <lineage>
        <taxon>Eukaryota</taxon>
        <taxon>Metazoa</taxon>
        <taxon>Chordata</taxon>
        <taxon>Craniata</taxon>
        <taxon>Vertebrata</taxon>
        <taxon>Euteleostomi</taxon>
        <taxon>Actinopterygii</taxon>
        <taxon>Neopterygii</taxon>
        <taxon>Teleostei</taxon>
        <taxon>Protacanthopterygii</taxon>
        <taxon>Salmoniformes</taxon>
        <taxon>Salmonidae</taxon>
        <taxon>Coregoninae</taxon>
        <taxon>Coregonus</taxon>
    </lineage>
</organism>
<dbReference type="InterPro" id="IPR040341">
    <property type="entry name" value="GPATCH3"/>
</dbReference>
<dbReference type="AlphaFoldDB" id="A0AAN8MAM1"/>
<gene>
    <name evidence="2" type="ORF">J4Q44_G00016480</name>
</gene>
<accession>A0AAN8MAM1</accession>
<dbReference type="EMBL" id="JAGTTL010000002">
    <property type="protein sequence ID" value="KAK6326004.1"/>
    <property type="molecule type" value="Genomic_DNA"/>
</dbReference>
<feature type="compositionally biased region" description="Acidic residues" evidence="1">
    <location>
        <begin position="97"/>
        <end position="109"/>
    </location>
</feature>
<protein>
    <submittedName>
        <fullName evidence="2">Uncharacterized protein</fullName>
    </submittedName>
</protein>
<keyword evidence="3" id="KW-1185">Reference proteome</keyword>
<comment type="caution">
    <text evidence="2">The sequence shown here is derived from an EMBL/GenBank/DDBJ whole genome shotgun (WGS) entry which is preliminary data.</text>
</comment>
<dbReference type="GO" id="GO:0039536">
    <property type="term" value="P:negative regulation of RIG-I signaling pathway"/>
    <property type="evidence" value="ECO:0007669"/>
    <property type="project" value="InterPro"/>
</dbReference>
<dbReference type="Proteomes" id="UP001356427">
    <property type="component" value="Unassembled WGS sequence"/>
</dbReference>
<sequence length="192" mass="21071">MGCQAPGDKTKSEHRRHVALTERFTEADLKGLPELNPPSLMPADKRNRRYGNVPFQYHNTSLAPSTEESVFTAGGHEISGPGSVAPPSGTKGPTDSGDPEIPEVEEEDAQSNADDQGAALRGGIELKGEKGGSGLVFYTDAQYWQEEEGDFDEQTADVWDVDMSVYYDKAVEILFKIRYDFTRIKLDGNVVD</sequence>
<name>A0AAN8MAM1_9TELE</name>
<feature type="compositionally biased region" description="Polar residues" evidence="1">
    <location>
        <begin position="57"/>
        <end position="69"/>
    </location>
</feature>
<reference evidence="2 3" key="1">
    <citation type="submission" date="2021-04" db="EMBL/GenBank/DDBJ databases">
        <authorList>
            <person name="De Guttry C."/>
            <person name="Zahm M."/>
            <person name="Klopp C."/>
            <person name="Cabau C."/>
            <person name="Louis A."/>
            <person name="Berthelot C."/>
            <person name="Parey E."/>
            <person name="Roest Crollius H."/>
            <person name="Montfort J."/>
            <person name="Robinson-Rechavi M."/>
            <person name="Bucao C."/>
            <person name="Bouchez O."/>
            <person name="Gislard M."/>
            <person name="Lluch J."/>
            <person name="Milhes M."/>
            <person name="Lampietro C."/>
            <person name="Lopez Roques C."/>
            <person name="Donnadieu C."/>
            <person name="Braasch I."/>
            <person name="Desvignes T."/>
            <person name="Postlethwait J."/>
            <person name="Bobe J."/>
            <person name="Wedekind C."/>
            <person name="Guiguen Y."/>
        </authorList>
    </citation>
    <scope>NUCLEOTIDE SEQUENCE [LARGE SCALE GENOMIC DNA]</scope>
    <source>
        <strain evidence="2">Cs_M1</strain>
        <tissue evidence="2">Blood</tissue>
    </source>
</reference>
<evidence type="ECO:0000313" key="2">
    <source>
        <dbReference type="EMBL" id="KAK6326004.1"/>
    </source>
</evidence>
<evidence type="ECO:0000256" key="1">
    <source>
        <dbReference type="SAM" id="MobiDB-lite"/>
    </source>
</evidence>
<dbReference type="PANTHER" id="PTHR14390:SF2">
    <property type="entry name" value="G PATCH DOMAIN-CONTAINING PROTEIN 3"/>
    <property type="match status" value="1"/>
</dbReference>
<proteinExistence type="predicted"/>
<evidence type="ECO:0000313" key="3">
    <source>
        <dbReference type="Proteomes" id="UP001356427"/>
    </source>
</evidence>